<comment type="caution">
    <text evidence="8">The sequence shown here is derived from an EMBL/GenBank/DDBJ whole genome shotgun (WGS) entry which is preliminary data.</text>
</comment>
<dbReference type="RefSeq" id="WP_167926251.1">
    <property type="nucleotide sequence ID" value="NZ_JAATVY010000011.1"/>
</dbReference>
<feature type="domain" description="Integral membrane bound transporter" evidence="7">
    <location>
        <begin position="46"/>
        <end position="166"/>
    </location>
</feature>
<evidence type="ECO:0000256" key="6">
    <source>
        <dbReference type="SAM" id="Phobius"/>
    </source>
</evidence>
<comment type="subcellular location">
    <subcellularLocation>
        <location evidence="1">Membrane</location>
        <topology evidence="1">Multi-pass membrane protein</topology>
    </subcellularLocation>
</comment>
<feature type="transmembrane region" description="Helical" evidence="6">
    <location>
        <begin position="152"/>
        <end position="171"/>
    </location>
</feature>
<feature type="transmembrane region" description="Helical" evidence="6">
    <location>
        <begin position="25"/>
        <end position="49"/>
    </location>
</feature>
<evidence type="ECO:0000313" key="8">
    <source>
        <dbReference type="EMBL" id="NJC71342.1"/>
    </source>
</evidence>
<gene>
    <name evidence="8" type="ORF">HC031_16700</name>
</gene>
<organism evidence="8 9">
    <name type="scientific">Planosporangium thailandense</name>
    <dbReference type="NCBI Taxonomy" id="765197"/>
    <lineage>
        <taxon>Bacteria</taxon>
        <taxon>Bacillati</taxon>
        <taxon>Actinomycetota</taxon>
        <taxon>Actinomycetes</taxon>
        <taxon>Micromonosporales</taxon>
        <taxon>Micromonosporaceae</taxon>
        <taxon>Planosporangium</taxon>
    </lineage>
</organism>
<reference evidence="8 9" key="1">
    <citation type="submission" date="2020-03" db="EMBL/GenBank/DDBJ databases">
        <title>WGS of the type strain of Planosporangium spp.</title>
        <authorList>
            <person name="Thawai C."/>
        </authorList>
    </citation>
    <scope>NUCLEOTIDE SEQUENCE [LARGE SCALE GENOMIC DNA]</scope>
    <source>
        <strain evidence="8 9">TBRC 5610</strain>
    </source>
</reference>
<keyword evidence="2 6" id="KW-0812">Transmembrane</keyword>
<keyword evidence="4 6" id="KW-0472">Membrane</keyword>
<dbReference type="InterPro" id="IPR049453">
    <property type="entry name" value="Memb_transporter_dom"/>
</dbReference>
<feature type="transmembrane region" description="Helical" evidence="6">
    <location>
        <begin position="128"/>
        <end position="146"/>
    </location>
</feature>
<evidence type="ECO:0000259" key="7">
    <source>
        <dbReference type="Pfam" id="PF13515"/>
    </source>
</evidence>
<dbReference type="Pfam" id="PF13515">
    <property type="entry name" value="FUSC_2"/>
    <property type="match status" value="1"/>
</dbReference>
<protein>
    <recommendedName>
        <fullName evidence="7">Integral membrane bound transporter domain-containing protein</fullName>
    </recommendedName>
</protein>
<accession>A0ABX0XZ53</accession>
<evidence type="ECO:0000313" key="9">
    <source>
        <dbReference type="Proteomes" id="UP000722989"/>
    </source>
</evidence>
<feature type="compositionally biased region" description="Basic and acidic residues" evidence="5">
    <location>
        <begin position="356"/>
        <end position="368"/>
    </location>
</feature>
<keyword evidence="9" id="KW-1185">Reference proteome</keyword>
<evidence type="ECO:0000256" key="3">
    <source>
        <dbReference type="ARBA" id="ARBA00022989"/>
    </source>
</evidence>
<evidence type="ECO:0000256" key="1">
    <source>
        <dbReference type="ARBA" id="ARBA00004141"/>
    </source>
</evidence>
<feature type="transmembrane region" description="Helical" evidence="6">
    <location>
        <begin position="81"/>
        <end position="99"/>
    </location>
</feature>
<name>A0ABX0XZ53_9ACTN</name>
<keyword evidence="3 6" id="KW-1133">Transmembrane helix</keyword>
<evidence type="ECO:0000256" key="2">
    <source>
        <dbReference type="ARBA" id="ARBA00022692"/>
    </source>
</evidence>
<evidence type="ECO:0000256" key="5">
    <source>
        <dbReference type="SAM" id="MobiDB-lite"/>
    </source>
</evidence>
<dbReference type="Proteomes" id="UP000722989">
    <property type="component" value="Unassembled WGS sequence"/>
</dbReference>
<feature type="region of interest" description="Disordered" evidence="5">
    <location>
        <begin position="356"/>
        <end position="392"/>
    </location>
</feature>
<proteinExistence type="predicted"/>
<evidence type="ECO:0000256" key="4">
    <source>
        <dbReference type="ARBA" id="ARBA00023136"/>
    </source>
</evidence>
<feature type="transmembrane region" description="Helical" evidence="6">
    <location>
        <begin position="55"/>
        <end position="74"/>
    </location>
</feature>
<dbReference type="EMBL" id="JAATVY010000011">
    <property type="protein sequence ID" value="NJC71342.1"/>
    <property type="molecule type" value="Genomic_DNA"/>
</dbReference>
<sequence>MNLRYPAVRTYAGPLRRLAGAGRRALRTLAAGAWPLLHQTAAATVAWIIARHLVLHHQPFFAPIAAVVALNAALGERGLNALRLLLGVVVGIVTAELAIGVLGGGYGTLALATFVAMAIARALGGARIVMAQAAASAILTVAVANGEVGAQRLVDALIGAGVALVFSQLLFSPEPVALVRRAEAAALAEMADGLELTARALDRNDDTVGEQALGRLRDLRDHLSELGRTRHASSRVVRHSVVWRSRKAPVVRENENAGHLDLLGGSCLMLTRTAMGVGPGERRRLVPSVRELAGALAALAKKPGDRSTRQHAADRALEASRHLVDHDTPSGSALAAATVAVRMVAADVMVFAGVEPERAGEASREGAGDLKVPAPPSTPGTPFGVNRWRSTR</sequence>